<reference evidence="3" key="1">
    <citation type="submission" date="2020-09" db="EMBL/GenBank/DDBJ databases">
        <title>The genome sequence of strain Labrenzia suaedae 4C16A.</title>
        <authorList>
            <person name="Liu Y."/>
        </authorList>
    </citation>
    <scope>NUCLEOTIDE SEQUENCE [LARGE SCALE GENOMIC DNA]</scope>
    <source>
        <strain evidence="3">4C16A</strain>
    </source>
</reference>
<dbReference type="EMBL" id="JACYXI010000003">
    <property type="protein sequence ID" value="MBD8891371.1"/>
    <property type="molecule type" value="Genomic_DNA"/>
</dbReference>
<keyword evidence="3" id="KW-1185">Reference proteome</keyword>
<protein>
    <submittedName>
        <fullName evidence="2">Uncharacterized protein</fullName>
    </submittedName>
</protein>
<evidence type="ECO:0000313" key="3">
    <source>
        <dbReference type="Proteomes" id="UP000632063"/>
    </source>
</evidence>
<comment type="caution">
    <text evidence="2">The sequence shown here is derived from an EMBL/GenBank/DDBJ whole genome shotgun (WGS) entry which is preliminary data.</text>
</comment>
<keyword evidence="1" id="KW-1133">Transmembrane helix</keyword>
<organism evidence="2 3">
    <name type="scientific">Roseibium litorale</name>
    <dbReference type="NCBI Taxonomy" id="2803841"/>
    <lineage>
        <taxon>Bacteria</taxon>
        <taxon>Pseudomonadati</taxon>
        <taxon>Pseudomonadota</taxon>
        <taxon>Alphaproteobacteria</taxon>
        <taxon>Hyphomicrobiales</taxon>
        <taxon>Stappiaceae</taxon>
        <taxon>Roseibium</taxon>
    </lineage>
</organism>
<accession>A0ABR9CM36</accession>
<reference evidence="2 3" key="2">
    <citation type="journal article" date="2021" name="Int. J. Syst. Evol. Microbiol.">
        <title>Roseibium litorale sp. nov., isolated from a tidal flat sediment and proposal for the reclassification of Labrenzia polysiphoniae as Roseibium polysiphoniae comb. nov.</title>
        <authorList>
            <person name="Liu Y."/>
            <person name="Pei T."/>
            <person name="Du J."/>
            <person name="Chao M."/>
            <person name="Deng M.R."/>
            <person name="Zhu H."/>
        </authorList>
    </citation>
    <scope>NUCLEOTIDE SEQUENCE [LARGE SCALE GENOMIC DNA]</scope>
    <source>
        <strain evidence="2 3">4C16A</strain>
    </source>
</reference>
<gene>
    <name evidence="2" type="ORF">IG616_07430</name>
</gene>
<name>A0ABR9CM36_9HYPH</name>
<keyword evidence="1" id="KW-0472">Membrane</keyword>
<keyword evidence="1" id="KW-0812">Transmembrane</keyword>
<dbReference type="Proteomes" id="UP000632063">
    <property type="component" value="Unassembled WGS sequence"/>
</dbReference>
<evidence type="ECO:0000256" key="1">
    <source>
        <dbReference type="SAM" id="Phobius"/>
    </source>
</evidence>
<proteinExistence type="predicted"/>
<sequence>MEEPNKSVLVDIDIPFARLVMIMIKFSLAAIPAMIVVWLIMAVIMLLFGGLFGGLMGGGFMHMRPGGIN</sequence>
<dbReference type="RefSeq" id="WP_192147500.1">
    <property type="nucleotide sequence ID" value="NZ_JACYXI010000003.1"/>
</dbReference>
<feature type="transmembrane region" description="Helical" evidence="1">
    <location>
        <begin position="29"/>
        <end position="55"/>
    </location>
</feature>
<evidence type="ECO:0000313" key="2">
    <source>
        <dbReference type="EMBL" id="MBD8891371.1"/>
    </source>
</evidence>